<dbReference type="EMBL" id="UARG01000039">
    <property type="protein sequence ID" value="SQA94468.1"/>
    <property type="molecule type" value="Genomic_DNA"/>
</dbReference>
<evidence type="ECO:0000313" key="1">
    <source>
        <dbReference type="EMBL" id="SQA94468.1"/>
    </source>
</evidence>
<proteinExistence type="predicted"/>
<sequence length="167" mass="19439">MYKETKSLLPLPIKELPKKNWQRFRAMEYKAPDYKKQLIGAWQNESATLDGEKLELSGVLFKKMLLFLLKSTVEELIFEKYDEYNCTYKKQEIKPYTISGTTITLEGKTVTFTVTETKLVIEGTGLDEQGKMRSFSYTYKKITEKELTALRAMEYKAPEKLPTPKHS</sequence>
<protein>
    <recommendedName>
        <fullName evidence="3">Lipocalin-like domain-containing protein</fullName>
    </recommendedName>
</protein>
<gene>
    <name evidence="1" type="ORF">NCTC11546_02642</name>
</gene>
<dbReference type="RefSeq" id="WP_252864964.1">
    <property type="nucleotide sequence ID" value="NZ_UARG01000039.1"/>
</dbReference>
<dbReference type="Proteomes" id="UP000249891">
    <property type="component" value="Unassembled WGS sequence"/>
</dbReference>
<dbReference type="AlphaFoldDB" id="A0A2X2SQE5"/>
<reference evidence="1 2" key="1">
    <citation type="submission" date="2018-06" db="EMBL/GenBank/DDBJ databases">
        <authorList>
            <consortium name="Pathogen Informatics"/>
            <person name="Doyle S."/>
        </authorList>
    </citation>
    <scope>NUCLEOTIDE SEQUENCE [LARGE SCALE GENOMIC DNA]</scope>
    <source>
        <strain evidence="1 2">NCTC11546</strain>
    </source>
</reference>
<evidence type="ECO:0008006" key="3">
    <source>
        <dbReference type="Google" id="ProtNLM"/>
    </source>
</evidence>
<name>A0A2X2SQE5_CAPOC</name>
<evidence type="ECO:0000313" key="2">
    <source>
        <dbReference type="Proteomes" id="UP000249891"/>
    </source>
</evidence>
<organism evidence="1 2">
    <name type="scientific">Capnocytophaga ochracea</name>
    <dbReference type="NCBI Taxonomy" id="1018"/>
    <lineage>
        <taxon>Bacteria</taxon>
        <taxon>Pseudomonadati</taxon>
        <taxon>Bacteroidota</taxon>
        <taxon>Flavobacteriia</taxon>
        <taxon>Flavobacteriales</taxon>
        <taxon>Flavobacteriaceae</taxon>
        <taxon>Capnocytophaga</taxon>
    </lineage>
</organism>
<accession>A0A2X2SQE5</accession>